<dbReference type="Proteomes" id="UP000245263">
    <property type="component" value="Chromosome 1"/>
</dbReference>
<keyword evidence="1 2" id="KW-0238">DNA-binding</keyword>
<dbReference type="Pfam" id="PF17931">
    <property type="entry name" value="TetR_C_23"/>
    <property type="match status" value="1"/>
</dbReference>
<dbReference type="InterPro" id="IPR036271">
    <property type="entry name" value="Tet_transcr_reg_TetR-rel_C_sf"/>
</dbReference>
<dbReference type="Pfam" id="PF00440">
    <property type="entry name" value="TetR_N"/>
    <property type="match status" value="1"/>
</dbReference>
<dbReference type="InterPro" id="IPR041673">
    <property type="entry name" value="TetR_C_23"/>
</dbReference>
<dbReference type="PRINTS" id="PR00455">
    <property type="entry name" value="HTHTETR"/>
</dbReference>
<name>A0ABN6KFB5_9LEPT</name>
<dbReference type="Gene3D" id="1.10.357.10">
    <property type="entry name" value="Tetracycline Repressor, domain 2"/>
    <property type="match status" value="1"/>
</dbReference>
<dbReference type="SUPFAM" id="SSF48498">
    <property type="entry name" value="Tetracyclin repressor-like, C-terminal domain"/>
    <property type="match status" value="1"/>
</dbReference>
<dbReference type="InterPro" id="IPR050624">
    <property type="entry name" value="HTH-type_Tx_Regulator"/>
</dbReference>
<reference evidence="4 5" key="1">
    <citation type="submission" date="2021-08" db="EMBL/GenBank/DDBJ databases">
        <title>Complete genome sequence of Leptospira kobayashii strain E30.</title>
        <authorList>
            <person name="Nakao R."/>
            <person name="Nakamura S."/>
            <person name="Masuzawa T."/>
            <person name="Koizumi N."/>
        </authorList>
    </citation>
    <scope>NUCLEOTIDE SEQUENCE [LARGE SCALE GENOMIC DNA]</scope>
    <source>
        <strain evidence="4 5">E30</strain>
    </source>
</reference>
<dbReference type="PANTHER" id="PTHR43479">
    <property type="entry name" value="ACREF/ENVCD OPERON REPRESSOR-RELATED"/>
    <property type="match status" value="1"/>
</dbReference>
<dbReference type="PANTHER" id="PTHR43479:SF11">
    <property type="entry name" value="ACREF_ENVCD OPERON REPRESSOR-RELATED"/>
    <property type="match status" value="1"/>
</dbReference>
<proteinExistence type="predicted"/>
<evidence type="ECO:0000313" key="5">
    <source>
        <dbReference type="Proteomes" id="UP000245263"/>
    </source>
</evidence>
<dbReference type="PROSITE" id="PS50977">
    <property type="entry name" value="HTH_TETR_2"/>
    <property type="match status" value="1"/>
</dbReference>
<evidence type="ECO:0000313" key="4">
    <source>
        <dbReference type="EMBL" id="BDA79733.1"/>
    </source>
</evidence>
<dbReference type="InterPro" id="IPR001647">
    <property type="entry name" value="HTH_TetR"/>
</dbReference>
<sequence length="250" mass="29013">MLNPKIKLKKVGNQEMEKLKRKEKLPQTLPKDTEKSKKTKELIYNTAISLFQKDGYEKTTMRSISSQAGVSLGSAYYYFESKEDIVLQFYYFSQEDAKVQSEEFNKSTNDFKKRFKNIILYKIDSFAKYKNFVSVLAKNAGDPNHSISPFSEETKQIREDAIQIIREALESSNLKLKGEIVSLLPELLWLYQLGIVYFWISDSSKSSQRTKLIVDESLDMVFKLIQISKFPFFKTVIGSILKLYRLVKGN</sequence>
<evidence type="ECO:0000259" key="3">
    <source>
        <dbReference type="PROSITE" id="PS50977"/>
    </source>
</evidence>
<organism evidence="4 5">
    <name type="scientific">Leptospira kobayashii</name>
    <dbReference type="NCBI Taxonomy" id="1917830"/>
    <lineage>
        <taxon>Bacteria</taxon>
        <taxon>Pseudomonadati</taxon>
        <taxon>Spirochaetota</taxon>
        <taxon>Spirochaetia</taxon>
        <taxon>Leptospirales</taxon>
        <taxon>Leptospiraceae</taxon>
        <taxon>Leptospira</taxon>
    </lineage>
</organism>
<keyword evidence="5" id="KW-1185">Reference proteome</keyword>
<protein>
    <submittedName>
        <fullName evidence="4">TetR family transcriptional regulator</fullName>
    </submittedName>
</protein>
<dbReference type="SUPFAM" id="SSF46689">
    <property type="entry name" value="Homeodomain-like"/>
    <property type="match status" value="1"/>
</dbReference>
<dbReference type="InterPro" id="IPR023772">
    <property type="entry name" value="DNA-bd_HTH_TetR-type_CS"/>
</dbReference>
<dbReference type="InterPro" id="IPR009057">
    <property type="entry name" value="Homeodomain-like_sf"/>
</dbReference>
<evidence type="ECO:0000256" key="2">
    <source>
        <dbReference type="PROSITE-ProRule" id="PRU00335"/>
    </source>
</evidence>
<dbReference type="EMBL" id="AP025028">
    <property type="protein sequence ID" value="BDA79733.1"/>
    <property type="molecule type" value="Genomic_DNA"/>
</dbReference>
<evidence type="ECO:0000256" key="1">
    <source>
        <dbReference type="ARBA" id="ARBA00023125"/>
    </source>
</evidence>
<feature type="DNA-binding region" description="H-T-H motif" evidence="2">
    <location>
        <begin position="60"/>
        <end position="79"/>
    </location>
</feature>
<dbReference type="PROSITE" id="PS01081">
    <property type="entry name" value="HTH_TETR_1"/>
    <property type="match status" value="1"/>
</dbReference>
<feature type="domain" description="HTH tetR-type" evidence="3">
    <location>
        <begin position="37"/>
        <end position="97"/>
    </location>
</feature>
<gene>
    <name evidence="4" type="ORF">LPTSP3_g26630</name>
</gene>
<accession>A0ABN6KFB5</accession>